<evidence type="ECO:0000256" key="10">
    <source>
        <dbReference type="SAM" id="Phobius"/>
    </source>
</evidence>
<evidence type="ECO:0000256" key="7">
    <source>
        <dbReference type="ARBA" id="ARBA00023065"/>
    </source>
</evidence>
<sequence>MGECQHNHGADGHDHSHDHAAPPAHGPACNGHDHAQDAHAHPEQAPTGSDAGHDCGHDHDAHAGHDHADDGHEGGCGHNHGHGGGLFGHHHVHTPASYGRAFAIGIALNLVYVAGEAVWGVRSHALSLLADAGHNLSDVLALGAAWLAEILSRRSPTANFTYGLRRSSILAALGNAVALLVVTGGIMWEAVLRLIHPHPVAGVAVMVVAGIGIVVNGLTALLFASGGKKDLNLRGAFVHMASDAVMALAVVAGGGLILLTGWLRIDPVICLVVSLSIILATWSLLRDSLDMALDRVPRGIDPAAVDAFLRTLPGVCDLHDLHIWPISTTETALTVHLVRGAGEQGHAPDGLLNRAAAELQARFGIVHPTLQIETLTDANQCILAEAHSV</sequence>
<dbReference type="OrthoDB" id="9809646at2"/>
<dbReference type="NCBIfam" id="TIGR01297">
    <property type="entry name" value="CDF"/>
    <property type="match status" value="1"/>
</dbReference>
<feature type="region of interest" description="Disordered" evidence="9">
    <location>
        <begin position="1"/>
        <end position="76"/>
    </location>
</feature>
<evidence type="ECO:0000256" key="1">
    <source>
        <dbReference type="ARBA" id="ARBA00004141"/>
    </source>
</evidence>
<dbReference type="Proteomes" id="UP000248257">
    <property type="component" value="Unassembled WGS sequence"/>
</dbReference>
<dbReference type="InterPro" id="IPR027470">
    <property type="entry name" value="Cation_efflux_CTD"/>
</dbReference>
<evidence type="ECO:0000313" key="13">
    <source>
        <dbReference type="EMBL" id="PYD57818.1"/>
    </source>
</evidence>
<proteinExistence type="inferred from homology"/>
<gene>
    <name evidence="13" type="ORF">CFR75_04645</name>
</gene>
<keyword evidence="5" id="KW-0864">Zinc transport</keyword>
<evidence type="ECO:0000256" key="9">
    <source>
        <dbReference type="SAM" id="MobiDB-lite"/>
    </source>
</evidence>
<dbReference type="InterPro" id="IPR058533">
    <property type="entry name" value="Cation_efflux_TM"/>
</dbReference>
<protein>
    <submittedName>
        <fullName evidence="13">Cation transporter</fullName>
    </submittedName>
</protein>
<name>A0A318PNS6_KOMXY</name>
<organism evidence="13 14">
    <name type="scientific">Komagataeibacter xylinus</name>
    <name type="common">Gluconacetobacter xylinus</name>
    <dbReference type="NCBI Taxonomy" id="28448"/>
    <lineage>
        <taxon>Bacteria</taxon>
        <taxon>Pseudomonadati</taxon>
        <taxon>Pseudomonadota</taxon>
        <taxon>Alphaproteobacteria</taxon>
        <taxon>Acetobacterales</taxon>
        <taxon>Acetobacteraceae</taxon>
        <taxon>Komagataeibacter</taxon>
    </lineage>
</organism>
<feature type="compositionally biased region" description="Basic and acidic residues" evidence="9">
    <location>
        <begin position="1"/>
        <end position="20"/>
    </location>
</feature>
<dbReference type="STRING" id="1220579.GCA_001571345_01546"/>
<dbReference type="PANTHER" id="PTHR11562:SF17">
    <property type="entry name" value="RE54080P-RELATED"/>
    <property type="match status" value="1"/>
</dbReference>
<dbReference type="InterPro" id="IPR027469">
    <property type="entry name" value="Cation_efflux_TMD_sf"/>
</dbReference>
<dbReference type="EMBL" id="NKUC01000006">
    <property type="protein sequence ID" value="PYD57818.1"/>
    <property type="molecule type" value="Genomic_DNA"/>
</dbReference>
<evidence type="ECO:0000256" key="6">
    <source>
        <dbReference type="ARBA" id="ARBA00022989"/>
    </source>
</evidence>
<dbReference type="Gene3D" id="1.20.1510.10">
    <property type="entry name" value="Cation efflux protein transmembrane domain"/>
    <property type="match status" value="1"/>
</dbReference>
<feature type="transmembrane region" description="Helical" evidence="10">
    <location>
        <begin position="200"/>
        <end position="224"/>
    </location>
</feature>
<dbReference type="SUPFAM" id="SSF160240">
    <property type="entry name" value="Cation efflux protein cytoplasmic domain-like"/>
    <property type="match status" value="1"/>
</dbReference>
<evidence type="ECO:0000259" key="11">
    <source>
        <dbReference type="Pfam" id="PF01545"/>
    </source>
</evidence>
<evidence type="ECO:0000256" key="2">
    <source>
        <dbReference type="ARBA" id="ARBA00008873"/>
    </source>
</evidence>
<dbReference type="AlphaFoldDB" id="A0A318PNS6"/>
<evidence type="ECO:0000256" key="5">
    <source>
        <dbReference type="ARBA" id="ARBA00022906"/>
    </source>
</evidence>
<keyword evidence="3" id="KW-0813">Transport</keyword>
<evidence type="ECO:0000313" key="14">
    <source>
        <dbReference type="Proteomes" id="UP000248257"/>
    </source>
</evidence>
<feature type="transmembrane region" description="Helical" evidence="10">
    <location>
        <begin position="265"/>
        <end position="285"/>
    </location>
</feature>
<comment type="subcellular location">
    <subcellularLocation>
        <location evidence="1">Membrane</location>
        <topology evidence="1">Multi-pass membrane protein</topology>
    </subcellularLocation>
</comment>
<evidence type="ECO:0000256" key="3">
    <source>
        <dbReference type="ARBA" id="ARBA00022448"/>
    </source>
</evidence>
<dbReference type="Pfam" id="PF16916">
    <property type="entry name" value="ZT_dimer"/>
    <property type="match status" value="1"/>
</dbReference>
<keyword evidence="14" id="KW-1185">Reference proteome</keyword>
<keyword evidence="7" id="KW-0406">Ion transport</keyword>
<dbReference type="Pfam" id="PF01545">
    <property type="entry name" value="Cation_efflux"/>
    <property type="match status" value="1"/>
</dbReference>
<keyword evidence="6 10" id="KW-1133">Transmembrane helix</keyword>
<comment type="caution">
    <text evidence="13">The sequence shown here is derived from an EMBL/GenBank/DDBJ whole genome shotgun (WGS) entry which is preliminary data.</text>
</comment>
<feature type="compositionally biased region" description="Basic and acidic residues" evidence="9">
    <location>
        <begin position="31"/>
        <end position="42"/>
    </location>
</feature>
<dbReference type="InterPro" id="IPR036837">
    <property type="entry name" value="Cation_efflux_CTD_sf"/>
</dbReference>
<dbReference type="InterPro" id="IPR002524">
    <property type="entry name" value="Cation_efflux"/>
</dbReference>
<dbReference type="RefSeq" id="WP_061273813.1">
    <property type="nucleotide sequence ID" value="NZ_CBCRXN010000044.1"/>
</dbReference>
<comment type="similarity">
    <text evidence="2">Belongs to the cation diffusion facilitator (CDF) transporter (TC 2.A.4) family. SLC30A subfamily.</text>
</comment>
<dbReference type="InterPro" id="IPR050681">
    <property type="entry name" value="CDF/SLC30A"/>
</dbReference>
<keyword evidence="4 10" id="KW-0812">Transmembrane</keyword>
<dbReference type="GO" id="GO:0005886">
    <property type="term" value="C:plasma membrane"/>
    <property type="evidence" value="ECO:0007669"/>
    <property type="project" value="TreeGrafter"/>
</dbReference>
<feature type="transmembrane region" description="Helical" evidence="10">
    <location>
        <begin position="236"/>
        <end position="259"/>
    </location>
</feature>
<feature type="transmembrane region" description="Helical" evidence="10">
    <location>
        <begin position="169"/>
        <end position="188"/>
    </location>
</feature>
<feature type="domain" description="Cation efflux protein cytoplasmic" evidence="12">
    <location>
        <begin position="299"/>
        <end position="373"/>
    </location>
</feature>
<feature type="domain" description="Cation efflux protein transmembrane" evidence="11">
    <location>
        <begin position="104"/>
        <end position="290"/>
    </location>
</feature>
<dbReference type="SUPFAM" id="SSF161111">
    <property type="entry name" value="Cation efflux protein transmembrane domain-like"/>
    <property type="match status" value="1"/>
</dbReference>
<keyword evidence="8 10" id="KW-0472">Membrane</keyword>
<evidence type="ECO:0000256" key="8">
    <source>
        <dbReference type="ARBA" id="ARBA00023136"/>
    </source>
</evidence>
<accession>A0A318PNS6</accession>
<dbReference type="GO" id="GO:0005385">
    <property type="term" value="F:zinc ion transmembrane transporter activity"/>
    <property type="evidence" value="ECO:0007669"/>
    <property type="project" value="TreeGrafter"/>
</dbReference>
<reference evidence="13 14" key="1">
    <citation type="submission" date="2017-07" db="EMBL/GenBank/DDBJ databases">
        <title>A draft genome sequence of Komagataeibacter xylinus LMG 1515.</title>
        <authorList>
            <person name="Skraban J."/>
            <person name="Cleenwerck I."/>
            <person name="Vandamme P."/>
            <person name="Trcek J."/>
        </authorList>
    </citation>
    <scope>NUCLEOTIDE SEQUENCE [LARGE SCALE GENOMIC DNA]</scope>
    <source>
        <strain evidence="13 14">LMG 1515</strain>
    </source>
</reference>
<feature type="compositionally biased region" description="Basic and acidic residues" evidence="9">
    <location>
        <begin position="51"/>
        <end position="75"/>
    </location>
</feature>
<dbReference type="PANTHER" id="PTHR11562">
    <property type="entry name" value="CATION EFFLUX PROTEIN/ ZINC TRANSPORTER"/>
    <property type="match status" value="1"/>
</dbReference>
<evidence type="ECO:0000259" key="12">
    <source>
        <dbReference type="Pfam" id="PF16916"/>
    </source>
</evidence>
<keyword evidence="5" id="KW-0862">Zinc</keyword>
<evidence type="ECO:0000256" key="4">
    <source>
        <dbReference type="ARBA" id="ARBA00022692"/>
    </source>
</evidence>